<dbReference type="Pfam" id="PF11751">
    <property type="entry name" value="PorP_SprF"/>
    <property type="match status" value="1"/>
</dbReference>
<gene>
    <name evidence="1" type="ORF">MM239_10435</name>
</gene>
<name>A0ABS9V079_9BACT</name>
<proteinExistence type="predicted"/>
<protein>
    <submittedName>
        <fullName evidence="1">PorP/SprF family type IX secretion system membrane protein</fullName>
    </submittedName>
</protein>
<keyword evidence="2" id="KW-1185">Reference proteome</keyword>
<comment type="caution">
    <text evidence="1">The sequence shown here is derived from an EMBL/GenBank/DDBJ whole genome shotgun (WGS) entry which is preliminary data.</text>
</comment>
<dbReference type="NCBIfam" id="TIGR03519">
    <property type="entry name" value="T9SS_PorP_fam"/>
    <property type="match status" value="1"/>
</dbReference>
<accession>A0ABS9V079</accession>
<dbReference type="RefSeq" id="WP_241348168.1">
    <property type="nucleotide sequence ID" value="NZ_JAKZGP010000023.1"/>
</dbReference>
<dbReference type="EMBL" id="JAKZGP010000023">
    <property type="protein sequence ID" value="MCH7409812.1"/>
    <property type="molecule type" value="Genomic_DNA"/>
</dbReference>
<organism evidence="1 2">
    <name type="scientific">Belliella filtrata</name>
    <dbReference type="NCBI Taxonomy" id="2923435"/>
    <lineage>
        <taxon>Bacteria</taxon>
        <taxon>Pseudomonadati</taxon>
        <taxon>Bacteroidota</taxon>
        <taxon>Cytophagia</taxon>
        <taxon>Cytophagales</taxon>
        <taxon>Cyclobacteriaceae</taxon>
        <taxon>Belliella</taxon>
    </lineage>
</organism>
<dbReference type="Proteomes" id="UP001165489">
    <property type="component" value="Unassembled WGS sequence"/>
</dbReference>
<sequence length="328" mass="37141">MTSKLIKPFIYLIAAGFISILTNVDSYGQQIPQFSQYMFNPIFINSAYAGYKERLYIQSYYRTQWTGIEGSPTTMALSADGFLEKSQLGIGMHVMSDQIGANRTNTIQSNIAYHLQLGEDQFLSFGLGLGLINSRLDESLLDGIDPEDPASLSGNNNFLYPELRAGLFYYDETFFFSLGAENIGSLITNPDRGDFLIDNDANINLYTGFWLDLSNEVTLKNTLLVLDDFRTPARVDLSSTFLFYEQLWLGLTYRRAIDYANRVDSENLRNSSAMVAIAQFWMTNGLRIGYAYDHQINGISVGAFSTHDVSIGFIFPEKRRRTYSPKYF</sequence>
<evidence type="ECO:0000313" key="1">
    <source>
        <dbReference type="EMBL" id="MCH7409812.1"/>
    </source>
</evidence>
<evidence type="ECO:0000313" key="2">
    <source>
        <dbReference type="Proteomes" id="UP001165489"/>
    </source>
</evidence>
<dbReference type="InterPro" id="IPR019861">
    <property type="entry name" value="PorP/SprF_Bacteroidetes"/>
</dbReference>
<reference evidence="1" key="1">
    <citation type="submission" date="2022-03" db="EMBL/GenBank/DDBJ databases">
        <title>De novo assembled genomes of Belliella spp. (Cyclobacteriaceae) strains.</title>
        <authorList>
            <person name="Szabo A."/>
            <person name="Korponai K."/>
            <person name="Felfoldi T."/>
        </authorList>
    </citation>
    <scope>NUCLEOTIDE SEQUENCE</scope>
    <source>
        <strain evidence="1">DSM 111904</strain>
    </source>
</reference>